<evidence type="ECO:0000256" key="1">
    <source>
        <dbReference type="ARBA" id="ARBA00010541"/>
    </source>
</evidence>
<proteinExistence type="inferred from homology"/>
<dbReference type="Pfam" id="PF13365">
    <property type="entry name" value="Trypsin_2"/>
    <property type="match status" value="1"/>
</dbReference>
<dbReference type="InterPro" id="IPR009003">
    <property type="entry name" value="Peptidase_S1_PA"/>
</dbReference>
<sequence>MKKYLSILIILIVISPSITLAAWWNPLSWFNNWSIFHKEDKTQVLEGRIKELEDKLNNVATSTNNPLTTATSTATTTVKINPIVIKPKIQSSTIVKVESSKPTTKTFTLQNGTVVDEFGNIVSGKVQDEVIVSNTSKTYTDQQISNLFNSSVVKIETDAGSGSGFIYDKNGNILTANHVVKGFNNVKVRLMTNESFEGVVVWSNEYDDIAVVNIGKVGAPSMLLGDSDSLQIGDEMIVLGYPLGLDGMVLSKGILNSKQKGSNYTFLGTDANTQPGSSGGPWLSRKGEVVGLHVMGIGPQIQGIKVNQGLNFSVPINYIKAKIPYDLKSSYTFSSQSTSSNFPPGSSINLKKSIQYSVDYNPNLSCNELGLYAIDLEICNLYKNHKSEYTWVVIED</sequence>
<keyword evidence="3" id="KW-0378">Hydrolase</keyword>
<dbReference type="GO" id="GO:0006508">
    <property type="term" value="P:proteolysis"/>
    <property type="evidence" value="ECO:0007669"/>
    <property type="project" value="UniProtKB-KW"/>
</dbReference>
<dbReference type="InterPro" id="IPR001940">
    <property type="entry name" value="Peptidase_S1C"/>
</dbReference>
<dbReference type="InterPro" id="IPR051201">
    <property type="entry name" value="Chloro_Bact_Ser_Proteases"/>
</dbReference>
<gene>
    <name evidence="4" type="ORF">A3G99_00760</name>
</gene>
<accession>A0A1G2USF0</accession>
<dbReference type="Gene3D" id="2.40.10.10">
    <property type="entry name" value="Trypsin-like serine proteases"/>
    <property type="match status" value="2"/>
</dbReference>
<organism evidence="4 5">
    <name type="scientific">Candidatus Zambryskibacteria bacterium RIFCSPLOWO2_12_FULL_39_23</name>
    <dbReference type="NCBI Taxonomy" id="1802776"/>
    <lineage>
        <taxon>Bacteria</taxon>
        <taxon>Candidatus Zambryskiibacteriota</taxon>
    </lineage>
</organism>
<dbReference type="InterPro" id="IPR043504">
    <property type="entry name" value="Peptidase_S1_PA_chymotrypsin"/>
</dbReference>
<comment type="caution">
    <text evidence="4">The sequence shown here is derived from an EMBL/GenBank/DDBJ whole genome shotgun (WGS) entry which is preliminary data.</text>
</comment>
<dbReference type="SUPFAM" id="SSF50494">
    <property type="entry name" value="Trypsin-like serine proteases"/>
    <property type="match status" value="1"/>
</dbReference>
<protein>
    <recommendedName>
        <fullName evidence="6">PDZ domain-containing protein</fullName>
    </recommendedName>
</protein>
<reference evidence="4 5" key="1">
    <citation type="journal article" date="2016" name="Nat. Commun.">
        <title>Thousands of microbial genomes shed light on interconnected biogeochemical processes in an aquifer system.</title>
        <authorList>
            <person name="Anantharaman K."/>
            <person name="Brown C.T."/>
            <person name="Hug L.A."/>
            <person name="Sharon I."/>
            <person name="Castelle C.J."/>
            <person name="Probst A.J."/>
            <person name="Thomas B.C."/>
            <person name="Singh A."/>
            <person name="Wilkins M.J."/>
            <person name="Karaoz U."/>
            <person name="Brodie E.L."/>
            <person name="Williams K.H."/>
            <person name="Hubbard S.S."/>
            <person name="Banfield J.F."/>
        </authorList>
    </citation>
    <scope>NUCLEOTIDE SEQUENCE [LARGE SCALE GENOMIC DNA]</scope>
</reference>
<evidence type="ECO:0000256" key="2">
    <source>
        <dbReference type="ARBA" id="ARBA00022670"/>
    </source>
</evidence>
<keyword evidence="2" id="KW-0645">Protease</keyword>
<dbReference type="PANTHER" id="PTHR43343:SF3">
    <property type="entry name" value="PROTEASE DO-LIKE 8, CHLOROPLASTIC"/>
    <property type="match status" value="1"/>
</dbReference>
<dbReference type="EMBL" id="MHWT01000019">
    <property type="protein sequence ID" value="OHB12278.1"/>
    <property type="molecule type" value="Genomic_DNA"/>
</dbReference>
<dbReference type="GO" id="GO:0004252">
    <property type="term" value="F:serine-type endopeptidase activity"/>
    <property type="evidence" value="ECO:0007669"/>
    <property type="project" value="InterPro"/>
</dbReference>
<comment type="similarity">
    <text evidence="1">Belongs to the peptidase S1C family.</text>
</comment>
<name>A0A1G2USF0_9BACT</name>
<dbReference type="PRINTS" id="PR00834">
    <property type="entry name" value="PROTEASES2C"/>
</dbReference>
<dbReference type="Proteomes" id="UP000176558">
    <property type="component" value="Unassembled WGS sequence"/>
</dbReference>
<evidence type="ECO:0000313" key="5">
    <source>
        <dbReference type="Proteomes" id="UP000176558"/>
    </source>
</evidence>
<evidence type="ECO:0000313" key="4">
    <source>
        <dbReference type="EMBL" id="OHB12278.1"/>
    </source>
</evidence>
<evidence type="ECO:0008006" key="6">
    <source>
        <dbReference type="Google" id="ProtNLM"/>
    </source>
</evidence>
<evidence type="ECO:0000256" key="3">
    <source>
        <dbReference type="ARBA" id="ARBA00022801"/>
    </source>
</evidence>
<dbReference type="AlphaFoldDB" id="A0A1G2USF0"/>
<dbReference type="PANTHER" id="PTHR43343">
    <property type="entry name" value="PEPTIDASE S12"/>
    <property type="match status" value="1"/>
</dbReference>